<accession>A0A4D9DU22</accession>
<evidence type="ECO:0000313" key="3">
    <source>
        <dbReference type="Proteomes" id="UP000297703"/>
    </source>
</evidence>
<comment type="caution">
    <text evidence="2">The sequence shown here is derived from an EMBL/GenBank/DDBJ whole genome shotgun (WGS) entry which is preliminary data.</text>
</comment>
<keyword evidence="3" id="KW-1185">Reference proteome</keyword>
<dbReference type="EMBL" id="QXTE01000275">
    <property type="protein sequence ID" value="TFK00285.1"/>
    <property type="molecule type" value="Genomic_DNA"/>
</dbReference>
<reference evidence="2 3" key="2">
    <citation type="submission" date="2019-04" db="EMBL/GenBank/DDBJ databases">
        <title>The genome sequence of big-headed turtle.</title>
        <authorList>
            <person name="Gong S."/>
        </authorList>
    </citation>
    <scope>NUCLEOTIDE SEQUENCE [LARGE SCALE GENOMIC DNA]</scope>
    <source>
        <strain evidence="2">DO16091913</strain>
        <tissue evidence="2">Muscle</tissue>
    </source>
</reference>
<feature type="region of interest" description="Disordered" evidence="1">
    <location>
        <begin position="79"/>
        <end position="117"/>
    </location>
</feature>
<name>A0A4D9DU22_9SAUR</name>
<protein>
    <submittedName>
        <fullName evidence="2">Putative cytosolic iron-sulfur protein assembly protein CIAO1</fullName>
    </submittedName>
</protein>
<organism evidence="2 3">
    <name type="scientific">Platysternon megacephalum</name>
    <name type="common">big-headed turtle</name>
    <dbReference type="NCBI Taxonomy" id="55544"/>
    <lineage>
        <taxon>Eukaryota</taxon>
        <taxon>Metazoa</taxon>
        <taxon>Chordata</taxon>
        <taxon>Craniata</taxon>
        <taxon>Vertebrata</taxon>
        <taxon>Euteleostomi</taxon>
        <taxon>Archelosauria</taxon>
        <taxon>Testudinata</taxon>
        <taxon>Testudines</taxon>
        <taxon>Cryptodira</taxon>
        <taxon>Durocryptodira</taxon>
        <taxon>Testudinoidea</taxon>
        <taxon>Platysternidae</taxon>
        <taxon>Platysternon</taxon>
    </lineage>
</organism>
<dbReference type="AlphaFoldDB" id="A0A4D9DU22"/>
<proteinExistence type="predicted"/>
<evidence type="ECO:0000256" key="1">
    <source>
        <dbReference type="SAM" id="MobiDB-lite"/>
    </source>
</evidence>
<reference evidence="2 3" key="1">
    <citation type="submission" date="2019-04" db="EMBL/GenBank/DDBJ databases">
        <title>Draft genome of the big-headed turtle Platysternon megacephalum.</title>
        <authorList>
            <person name="Gong S."/>
        </authorList>
    </citation>
    <scope>NUCLEOTIDE SEQUENCE [LARGE SCALE GENOMIC DNA]</scope>
    <source>
        <strain evidence="2">DO16091913</strain>
        <tissue evidence="2">Muscle</tissue>
    </source>
</reference>
<evidence type="ECO:0000313" key="2">
    <source>
        <dbReference type="EMBL" id="TFK00285.1"/>
    </source>
</evidence>
<dbReference type="Proteomes" id="UP000297703">
    <property type="component" value="Unassembled WGS sequence"/>
</dbReference>
<gene>
    <name evidence="2" type="ORF">DR999_PMT17615</name>
</gene>
<sequence>MSPLSPGAISCSSTHLPLAPSLCPGDSPVAQPCPGAEHLPLRFSRFVGALRRTGAATQPELGRAMEIVTVHPALGWDWAPGLPQNRGRDEVGTGPQGSGRAAGNSYCYSKYPPSPSS</sequence>